<keyword evidence="5" id="KW-0175">Coiled coil</keyword>
<dbReference type="AlphaFoldDB" id="A0A7X2ILX6"/>
<keyword evidence="6" id="KW-0472">Membrane</keyword>
<keyword evidence="2" id="KW-0488">Methylation</keyword>
<dbReference type="FunFam" id="1.10.287.950:FF:000001">
    <property type="entry name" value="Methyl-accepting chemotaxis sensory transducer"/>
    <property type="match status" value="1"/>
</dbReference>
<dbReference type="Gene3D" id="1.10.287.950">
    <property type="entry name" value="Methyl-accepting chemotaxis protein"/>
    <property type="match status" value="1"/>
</dbReference>
<evidence type="ECO:0000313" key="9">
    <source>
        <dbReference type="EMBL" id="MRV72279.1"/>
    </source>
</evidence>
<dbReference type="CDD" id="cd11386">
    <property type="entry name" value="MCP_signal"/>
    <property type="match status" value="1"/>
</dbReference>
<evidence type="ECO:0000256" key="3">
    <source>
        <dbReference type="ARBA" id="ARBA00029447"/>
    </source>
</evidence>
<dbReference type="InterPro" id="IPR004090">
    <property type="entry name" value="Chemotax_Me-accpt_rcpt"/>
</dbReference>
<dbReference type="SMART" id="SM00304">
    <property type="entry name" value="HAMP"/>
    <property type="match status" value="1"/>
</dbReference>
<keyword evidence="6" id="KW-0812">Transmembrane</keyword>
<evidence type="ECO:0000256" key="2">
    <source>
        <dbReference type="ARBA" id="ARBA00022481"/>
    </source>
</evidence>
<accession>A0A7X2ILX6</accession>
<dbReference type="CDD" id="cd06225">
    <property type="entry name" value="HAMP"/>
    <property type="match status" value="1"/>
</dbReference>
<dbReference type="SUPFAM" id="SSF58104">
    <property type="entry name" value="Methyl-accepting chemotaxis protein (MCP) signaling domain"/>
    <property type="match status" value="1"/>
</dbReference>
<organism evidence="9 10">
    <name type="scientific">Pseudoduganella rivuli</name>
    <dbReference type="NCBI Taxonomy" id="2666085"/>
    <lineage>
        <taxon>Bacteria</taxon>
        <taxon>Pseudomonadati</taxon>
        <taxon>Pseudomonadota</taxon>
        <taxon>Betaproteobacteria</taxon>
        <taxon>Burkholderiales</taxon>
        <taxon>Oxalobacteraceae</taxon>
        <taxon>Telluria group</taxon>
        <taxon>Pseudoduganella</taxon>
    </lineage>
</organism>
<comment type="caution">
    <text evidence="9">The sequence shown here is derived from an EMBL/GenBank/DDBJ whole genome shotgun (WGS) entry which is preliminary data.</text>
</comment>
<feature type="domain" description="HAMP" evidence="8">
    <location>
        <begin position="345"/>
        <end position="397"/>
    </location>
</feature>
<dbReference type="PROSITE" id="PS50885">
    <property type="entry name" value="HAMP"/>
    <property type="match status" value="1"/>
</dbReference>
<evidence type="ECO:0000256" key="6">
    <source>
        <dbReference type="SAM" id="Phobius"/>
    </source>
</evidence>
<dbReference type="InterPro" id="IPR003660">
    <property type="entry name" value="HAMP_dom"/>
</dbReference>
<dbReference type="PANTHER" id="PTHR43531">
    <property type="entry name" value="PROTEIN ICFG"/>
    <property type="match status" value="1"/>
</dbReference>
<proteinExistence type="inferred from homology"/>
<gene>
    <name evidence="9" type="ORF">GJ700_11190</name>
</gene>
<dbReference type="GO" id="GO:0005886">
    <property type="term" value="C:plasma membrane"/>
    <property type="evidence" value="ECO:0007669"/>
    <property type="project" value="TreeGrafter"/>
</dbReference>
<keyword evidence="6" id="KW-1133">Transmembrane helix</keyword>
<comment type="similarity">
    <text evidence="3">Belongs to the methyl-accepting chemotaxis (MCP) protein family.</text>
</comment>
<evidence type="ECO:0000256" key="1">
    <source>
        <dbReference type="ARBA" id="ARBA00004370"/>
    </source>
</evidence>
<dbReference type="EMBL" id="WKJJ01000006">
    <property type="protein sequence ID" value="MRV72279.1"/>
    <property type="molecule type" value="Genomic_DNA"/>
</dbReference>
<dbReference type="Pfam" id="PF00672">
    <property type="entry name" value="HAMP"/>
    <property type="match status" value="1"/>
</dbReference>
<comment type="subcellular location">
    <subcellularLocation>
        <location evidence="1">Membrane</location>
    </subcellularLocation>
</comment>
<name>A0A7X2ILX6_9BURK</name>
<dbReference type="SMART" id="SM00283">
    <property type="entry name" value="MA"/>
    <property type="match status" value="1"/>
</dbReference>
<dbReference type="PANTHER" id="PTHR43531:SF14">
    <property type="entry name" value="METHYL-ACCEPTING CHEMOTAXIS PROTEIN I-RELATED"/>
    <property type="match status" value="1"/>
</dbReference>
<evidence type="ECO:0000259" key="7">
    <source>
        <dbReference type="PROSITE" id="PS50111"/>
    </source>
</evidence>
<reference evidence="9 10" key="1">
    <citation type="submission" date="2019-11" db="EMBL/GenBank/DDBJ databases">
        <title>Novel species isolated from a subtropical stream in China.</title>
        <authorList>
            <person name="Lu H."/>
        </authorList>
    </citation>
    <scope>NUCLEOTIDE SEQUENCE [LARGE SCALE GENOMIC DNA]</scope>
    <source>
        <strain evidence="9 10">FT92W</strain>
    </source>
</reference>
<protein>
    <submittedName>
        <fullName evidence="9">HAMP domain-containing protein</fullName>
    </submittedName>
</protein>
<keyword evidence="4" id="KW-0807">Transducer</keyword>
<feature type="transmembrane region" description="Helical" evidence="6">
    <location>
        <begin position="323"/>
        <end position="344"/>
    </location>
</feature>
<dbReference type="PROSITE" id="PS50111">
    <property type="entry name" value="CHEMOTAXIS_TRANSDUC_2"/>
    <property type="match status" value="1"/>
</dbReference>
<evidence type="ECO:0000256" key="5">
    <source>
        <dbReference type="SAM" id="Coils"/>
    </source>
</evidence>
<evidence type="ECO:0000259" key="8">
    <source>
        <dbReference type="PROSITE" id="PS50885"/>
    </source>
</evidence>
<dbReference type="PRINTS" id="PR00260">
    <property type="entry name" value="CHEMTRNSDUCR"/>
</dbReference>
<feature type="transmembrane region" description="Helical" evidence="6">
    <location>
        <begin position="20"/>
        <end position="39"/>
    </location>
</feature>
<keyword evidence="10" id="KW-1185">Reference proteome</keyword>
<evidence type="ECO:0000313" key="10">
    <source>
        <dbReference type="Proteomes" id="UP000446768"/>
    </source>
</evidence>
<dbReference type="InterPro" id="IPR051310">
    <property type="entry name" value="MCP_chemotaxis"/>
</dbReference>
<dbReference type="GO" id="GO:0007165">
    <property type="term" value="P:signal transduction"/>
    <property type="evidence" value="ECO:0007669"/>
    <property type="project" value="UniProtKB-KW"/>
</dbReference>
<evidence type="ECO:0000256" key="4">
    <source>
        <dbReference type="PROSITE-ProRule" id="PRU00284"/>
    </source>
</evidence>
<feature type="coiled-coil region" evidence="5">
    <location>
        <begin position="602"/>
        <end position="640"/>
    </location>
</feature>
<dbReference type="InterPro" id="IPR004089">
    <property type="entry name" value="MCPsignal_dom"/>
</dbReference>
<dbReference type="GO" id="GO:0006935">
    <property type="term" value="P:chemotaxis"/>
    <property type="evidence" value="ECO:0007669"/>
    <property type="project" value="InterPro"/>
</dbReference>
<dbReference type="GO" id="GO:0004888">
    <property type="term" value="F:transmembrane signaling receptor activity"/>
    <property type="evidence" value="ECO:0007669"/>
    <property type="project" value="InterPro"/>
</dbReference>
<dbReference type="Proteomes" id="UP000446768">
    <property type="component" value="Unassembled WGS sequence"/>
</dbReference>
<dbReference type="Pfam" id="PF00015">
    <property type="entry name" value="MCPsignal"/>
    <property type="match status" value="1"/>
</dbReference>
<sequence length="675" mass="72374">MGDHVAIQSVLDRLLLWQKFIILSIIALILAGIPATLYLREAGKSLEAALGEEAGLGPTATILQVVQLTQQHRGLSALVLGGVDGVKDKRDAKQKEADQAYEKFDALVKSFNNKAIEDAWAIPKREWQDLRNRVSNRTITVPESYAAHTALVPKLLVVNDLTSDLFGLSLDPDVDTYQLIQSMYYQLPYLTEETGKMRAKGAGLLAKHEASLEDRQVLAAIIGRVNDRLTQTNTGLNKAFLANPALRDKLEAQWQQAYDLTNKVMQLASTHIVRAETLEFPGTEYVAQTTATIDAQFAVNAAASRQLEIMLKGKIDDMRQTRWMMIAAMLGLIALAGLLARMIARSVSVPLEQAVQISERIAQGDLTSHIETDGGSETAQLMRALKAMNDSLVGIVSSVRTSIDTIGHASNDIASGNADLSSRTEAQASNLEETAASMEQITATVRNSADNAREADQLVGSATAVAARGGQVVAQVVDTMGAINDSSRRIVDIISVIDGIAFQTNILALNAAVEAARAGEQGRGFAVVASEVRSLAQRSASAAKEIKELISDSVHKVETGNALASEAGKAMHDVVSSVERITGIMAGITLAAQEQSSGIQQVNQAITQIDEMTQQNAALVEQAAAASESLKQQAASLHEAVAVFTLQERDAGIPYRNTPSLTARKLSLVPMNRIA</sequence>
<feature type="domain" description="Methyl-accepting transducer" evidence="7">
    <location>
        <begin position="402"/>
        <end position="631"/>
    </location>
</feature>